<feature type="region of interest" description="Disordered" evidence="1">
    <location>
        <begin position="54"/>
        <end position="90"/>
    </location>
</feature>
<evidence type="ECO:0000313" key="2">
    <source>
        <dbReference type="EMBL" id="KAF4400430.1"/>
    </source>
</evidence>
<organism evidence="2 3">
    <name type="scientific">Cannabis sativa</name>
    <name type="common">Hemp</name>
    <name type="synonym">Marijuana</name>
    <dbReference type="NCBI Taxonomy" id="3483"/>
    <lineage>
        <taxon>Eukaryota</taxon>
        <taxon>Viridiplantae</taxon>
        <taxon>Streptophyta</taxon>
        <taxon>Embryophyta</taxon>
        <taxon>Tracheophyta</taxon>
        <taxon>Spermatophyta</taxon>
        <taxon>Magnoliopsida</taxon>
        <taxon>eudicotyledons</taxon>
        <taxon>Gunneridae</taxon>
        <taxon>Pentapetalae</taxon>
        <taxon>rosids</taxon>
        <taxon>fabids</taxon>
        <taxon>Rosales</taxon>
        <taxon>Cannabaceae</taxon>
        <taxon>Cannabis</taxon>
    </lineage>
</organism>
<dbReference type="AlphaFoldDB" id="A0A7J6I1C3"/>
<comment type="caution">
    <text evidence="2">The sequence shown here is derived from an EMBL/GenBank/DDBJ whole genome shotgun (WGS) entry which is preliminary data.</text>
</comment>
<dbReference type="Proteomes" id="UP000583929">
    <property type="component" value="Unassembled WGS sequence"/>
</dbReference>
<feature type="compositionally biased region" description="Basic and acidic residues" evidence="1">
    <location>
        <begin position="78"/>
        <end position="88"/>
    </location>
</feature>
<accession>A0A7J6I1C3</accession>
<sequence length="174" mass="19813">MVSFSFFKGPIRNYKYKSGAQKRKEKLRKEVLQKSQTNNVDNFVVNDIENQFDIESNENEKTSSNVNENEELNQTVNENEKSSSDRHSTPNQLAEKMTQCCYMWPAFLNKHGNVGTISCFLVLSRICKARSELLSTEPPGDFEPCVSMPLDPGWELKVRVYASFKNGFASLGLV</sequence>
<dbReference type="EMBL" id="JAATIQ010000018">
    <property type="protein sequence ID" value="KAF4400430.1"/>
    <property type="molecule type" value="Genomic_DNA"/>
</dbReference>
<proteinExistence type="predicted"/>
<name>A0A7J6I1C3_CANSA</name>
<evidence type="ECO:0000256" key="1">
    <source>
        <dbReference type="SAM" id="MobiDB-lite"/>
    </source>
</evidence>
<gene>
    <name evidence="2" type="ORF">G4B88_018772</name>
</gene>
<keyword evidence="3" id="KW-1185">Reference proteome</keyword>
<evidence type="ECO:0000313" key="3">
    <source>
        <dbReference type="Proteomes" id="UP000583929"/>
    </source>
</evidence>
<protein>
    <submittedName>
        <fullName evidence="2">Uncharacterized protein</fullName>
    </submittedName>
</protein>
<reference evidence="2 3" key="1">
    <citation type="journal article" date="2020" name="bioRxiv">
        <title>Sequence and annotation of 42 cannabis genomes reveals extensive copy number variation in cannabinoid synthesis and pathogen resistance genes.</title>
        <authorList>
            <person name="Mckernan K.J."/>
            <person name="Helbert Y."/>
            <person name="Kane L.T."/>
            <person name="Ebling H."/>
            <person name="Zhang L."/>
            <person name="Liu B."/>
            <person name="Eaton Z."/>
            <person name="Mclaughlin S."/>
            <person name="Kingan S."/>
            <person name="Baybayan P."/>
            <person name="Concepcion G."/>
            <person name="Jordan M."/>
            <person name="Riva A."/>
            <person name="Barbazuk W."/>
            <person name="Harkins T."/>
        </authorList>
    </citation>
    <scope>NUCLEOTIDE SEQUENCE [LARGE SCALE GENOMIC DNA]</scope>
    <source>
        <strain evidence="3">cv. Jamaican Lion 4</strain>
        <tissue evidence="2">Leaf</tissue>
    </source>
</reference>
<feature type="compositionally biased region" description="Polar residues" evidence="1">
    <location>
        <begin position="62"/>
        <end position="77"/>
    </location>
</feature>